<keyword evidence="2" id="KW-1185">Reference proteome</keyword>
<name>A0ABT8SI64_9BURK</name>
<dbReference type="Proteomes" id="UP001169027">
    <property type="component" value="Unassembled WGS sequence"/>
</dbReference>
<accession>A0ABT8SI64</accession>
<evidence type="ECO:0000313" key="1">
    <source>
        <dbReference type="EMBL" id="MDO1537872.1"/>
    </source>
</evidence>
<reference evidence="1" key="1">
    <citation type="submission" date="2023-06" db="EMBL/GenBank/DDBJ databases">
        <authorList>
            <person name="Jiang Y."/>
            <person name="Liu Q."/>
        </authorList>
    </citation>
    <scope>NUCLEOTIDE SEQUENCE</scope>
    <source>
        <strain evidence="1">CGMCC 1.12090</strain>
    </source>
</reference>
<gene>
    <name evidence="1" type="ORF">Q2T77_37155</name>
</gene>
<sequence>MSNPPYFHEASGSVHFWVPIDGALVGATIRKETLHYCYRSTAIDDQPLETYQLHAQVIDAAVRRRVSGGSIEPVMVRDYDLHDAVGKGIE</sequence>
<evidence type="ECO:0000313" key="2">
    <source>
        <dbReference type="Proteomes" id="UP001169027"/>
    </source>
</evidence>
<dbReference type="EMBL" id="JAUKVY010000051">
    <property type="protein sequence ID" value="MDO1537872.1"/>
    <property type="molecule type" value="Genomic_DNA"/>
</dbReference>
<proteinExistence type="predicted"/>
<dbReference type="RefSeq" id="WP_301816292.1">
    <property type="nucleotide sequence ID" value="NZ_JAUJZH010000051.1"/>
</dbReference>
<organism evidence="1 2">
    <name type="scientific">Variovorax ginsengisoli</name>
    <dbReference type="NCBI Taxonomy" id="363844"/>
    <lineage>
        <taxon>Bacteria</taxon>
        <taxon>Pseudomonadati</taxon>
        <taxon>Pseudomonadota</taxon>
        <taxon>Betaproteobacteria</taxon>
        <taxon>Burkholderiales</taxon>
        <taxon>Comamonadaceae</taxon>
        <taxon>Variovorax</taxon>
    </lineage>
</organism>
<protein>
    <submittedName>
        <fullName evidence="1">Uncharacterized protein</fullName>
    </submittedName>
</protein>
<comment type="caution">
    <text evidence="1">The sequence shown here is derived from an EMBL/GenBank/DDBJ whole genome shotgun (WGS) entry which is preliminary data.</text>
</comment>